<dbReference type="RefSeq" id="WP_166786762.1">
    <property type="nucleotide sequence ID" value="NZ_SORX01000003.1"/>
</dbReference>
<sequence>MSVNQTLRPHLSSLSLLTEKLLEEFLNEKEYRFYAYNESMETWFTYAVHLLRESVQRRYSLSVKEERHLSALTSQVIVQGCPSSYLTLLIAQLGVEAERYLKKHAYQIHYSPKEVLSMIELVRQFTTRCKATIDHKANIVLLPSIQYSEAACTMAD</sequence>
<comment type="caution">
    <text evidence="1">The sequence shown here is derived from an EMBL/GenBank/DDBJ whole genome shotgun (WGS) entry which is preliminary data.</text>
</comment>
<evidence type="ECO:0000313" key="2">
    <source>
        <dbReference type="Proteomes" id="UP000297776"/>
    </source>
</evidence>
<evidence type="ECO:0000313" key="1">
    <source>
        <dbReference type="EMBL" id="TFE02285.1"/>
    </source>
</evidence>
<dbReference type="AlphaFoldDB" id="A0A4Y8LJA9"/>
<reference evidence="1 2" key="1">
    <citation type="submission" date="2019-03" db="EMBL/GenBank/DDBJ databases">
        <authorList>
            <person name="Yang Y."/>
        </authorList>
    </citation>
    <scope>NUCLEOTIDE SEQUENCE [LARGE SCALE GENOMIC DNA]</scope>
    <source>
        <strain evidence="1 2">ASL-1</strain>
    </source>
</reference>
<keyword evidence="2" id="KW-1185">Reference proteome</keyword>
<accession>A0A4Y8LJA9</accession>
<dbReference type="Proteomes" id="UP000297776">
    <property type="component" value="Unassembled WGS sequence"/>
</dbReference>
<name>A0A4Y8LJA9_9BACL</name>
<gene>
    <name evidence="1" type="ORF">E2626_06815</name>
</gene>
<dbReference type="EMBL" id="SORX01000003">
    <property type="protein sequence ID" value="TFE02285.1"/>
    <property type="molecule type" value="Genomic_DNA"/>
</dbReference>
<protein>
    <submittedName>
        <fullName evidence="1">Uncharacterized protein</fullName>
    </submittedName>
</protein>
<proteinExistence type="predicted"/>
<organism evidence="1 2">
    <name type="scientific">Jeotgalibacillus salarius</name>
    <dbReference type="NCBI Taxonomy" id="546023"/>
    <lineage>
        <taxon>Bacteria</taxon>
        <taxon>Bacillati</taxon>
        <taxon>Bacillota</taxon>
        <taxon>Bacilli</taxon>
        <taxon>Bacillales</taxon>
        <taxon>Caryophanaceae</taxon>
        <taxon>Jeotgalibacillus</taxon>
    </lineage>
</organism>